<dbReference type="InterPro" id="IPR008686">
    <property type="entry name" value="RNA_pol_mitovir"/>
</dbReference>
<reference evidence="2" key="1">
    <citation type="journal article" date="2020" name="Viruses">
        <title>Unmapped RNA Virus Diversity in Termites and their Symbionts.</title>
        <authorList>
            <person name="Lay C.L."/>
            <person name="Shi M."/>
            <person name="Bucek A."/>
            <person name="Bourguignon T."/>
            <person name="Lo N."/>
            <person name="Holmes E.C."/>
        </authorList>
    </citation>
    <scope>NUCLEOTIDE SEQUENCE</scope>
    <source>
        <strain evidence="2">4v_3</strain>
    </source>
</reference>
<sequence length="648" mass="73216">MQALKASIKDNLCKQCRAAGLPKVETLLIVNLIEKWYQSCGVEWTVSRLKDLHDWYIRQLAGDPNIPAWISHHANSPKGPFRCVFKMKNTQKALVIMSLHTVFTHDKVSPNQLNKLIEGLKSKEVPNVAERKNRPHLNVRSIPKLSYESPTLRSMTGISIPVGAQVISLLKPNKQLVANAYARSWFDLPSETATFIRNAGLTMHAPEVLLDKHFKGPIGTMSAVQQPSLKARWISNPNRITQHFLGPLDDAWKKWLSWFPSDCTRDQNRGVIWASTKLKNGVKLASADLTSATDKLNLRPCLDMVHMFKCGNTFGEIIEDALNRREVDTDEWKHVDAYIYAVKHFLDVSRGTWIMDGNEYGWDVGWPLGTRPSFSLLGLVNNITAYNAAVKCKLNWRDSFCVLGDDIVMDEKMLSDYTYRITALGGVVNPSKSIVSDKIAEFAGRVIDAKGSYLKRVVVKGVSDNSFLELMQNMGDQAKWLLKKRQRRVWDRLKYIPGEVVSGPHSRESHGEPIRLRYEWYLTHIAKPKVDPDPILLEPQQMALQLVLALEEAFGPLDRNSTKEWYIPRDIWERVHPSKTAYPESRVSSDPRLVNGLSALEVGERIINNDTFLPYQDFKKANQPTGDSSPSVPIPSAVPPKTKGGGRH</sequence>
<accession>A0A7T7GUX6</accession>
<proteinExistence type="predicted"/>
<evidence type="ECO:0000313" key="2">
    <source>
        <dbReference type="EMBL" id="QQM16280.1"/>
    </source>
</evidence>
<dbReference type="EMBL" id="MW052087">
    <property type="protein sequence ID" value="QQM16280.1"/>
    <property type="molecule type" value="Genomic_RNA"/>
</dbReference>
<dbReference type="Pfam" id="PF05919">
    <property type="entry name" value="Mitovir_RNA_pol"/>
    <property type="match status" value="1"/>
</dbReference>
<feature type="region of interest" description="Disordered" evidence="1">
    <location>
        <begin position="617"/>
        <end position="648"/>
    </location>
</feature>
<evidence type="ECO:0000256" key="1">
    <source>
        <dbReference type="SAM" id="MobiDB-lite"/>
    </source>
</evidence>
<organism evidence="2">
    <name type="scientific">Ansystermes virus</name>
    <dbReference type="NCBI Taxonomy" id="2796576"/>
    <lineage>
        <taxon>Viruses</taxon>
        <taxon>Riboviria</taxon>
    </lineage>
</organism>
<reference evidence="2" key="2">
    <citation type="submission" date="2020-09" db="EMBL/GenBank/DDBJ databases">
        <authorList>
            <person name="Le Lay C."/>
            <person name="Shi M."/>
            <person name="Bucek A."/>
            <person name="Bourguignon T."/>
            <person name="Lo N."/>
            <person name="Holmes E.C."/>
        </authorList>
    </citation>
    <scope>NUCLEOTIDE SEQUENCE</scope>
    <source>
        <strain evidence="2">4v_3</strain>
    </source>
</reference>
<name>A0A7T7GUX6_9VIRU</name>
<protein>
    <submittedName>
        <fullName evidence="2">Putative replicase</fullName>
    </submittedName>
</protein>